<evidence type="ECO:0000313" key="11">
    <source>
        <dbReference type="EMBL" id="TWW77941.1"/>
    </source>
</evidence>
<dbReference type="InterPro" id="IPR019734">
    <property type="entry name" value="TPR_rpt"/>
</dbReference>
<sequence length="1156" mass="129983">MKIQYGRKSIQLSSLWGSGGPAPETGHDAQVMESRTLALARSLTQQLQTTCLVLVSSLQGLPTHLQQEALSLSHSASHAYLSVSRVRLDRVRESLDEVMDYMVNNTPLIWLVGPFHPHMVAVETPACGPAPSRTSLLFTMKISGTYWATNDPLCSIMGRITLDEGGWMWKVGSLLESLMEGDFEAVLRNQHILDLLAGDGSGADEDIEAYLEGRVSLYLTCGPCDDQRTRELVLLVLAASCLHLFAQSNWTGPSVSIALCDLLPPALTAQTHTLDEALRSHLLLDGESVYTLVANPFLLLLARVILVKCSSRMLSLQLVPWWTLRYISLHQQILEDCSPQLHSLAQSSMDTVMKCEPGLSEHCTLATQFHLECSYISLMYYDYKLAKEHIRKAQELSGLDISMTGALGKRTHFQQKNLAQLVLRVERKEEQAKVSQEDSPSYTPPSMLPRDYRLNDDTVLDHISFAEPGQYDLPDLRAEEQAVMLGVCTDFQKNNPVHRLTEEQLLAFTSCILSQPKFWAVHVSALCLRTSLEKGSSRRAERGMMQLQAIVDHFEDQRCPVTERLKVFYCSRVSPRWVIQKQLAGLLSDLGCISSALLTYEKLQLWEDVVICYERLGQHGKAEEVVRRELEKKETPSLYCLLGDILKDHQYYDRAWELSGRRSARAMRSKALLHLQNKELQQGVSCFQESLRINTIQLGVWFALGCAYLALEDYEGAARGFHRCVGLEPDNAEAWNNLSTAYIRLRMKVPPAVFPKPPQPLYSHWSSDASEGAEQRSIISVFEARIFIPAASYLAANPPGQNLDPGSDLSKEAAFPSSGLQDQIPSIRTWSTRAMDNFCPEDIERSLKCPRVAVVTSIASIFLCFLGPRRQKAFHTLREALKCNFEHWQIWENYITVCTDIGDFSEAVSAYHRLMDLRENYKDVQILQILVGAVVENLTDSHGEPAATMQPKMKELLGRVGARHSSDAHVWQAYARLYGDGHSSNPEDNEKALELLSKELRCRVRAGGWEADPLLFKEVIQRALHLGEVTVGCSNARRDSAQALQTVSTSRLTLSSLSARAKALSRIPGPEERRGEERRGEERRGEERKGKERKGKERKGRKGKERKGKERKGNHDPQRHTDVATGQVHAELQEVVNALDQLVSQLQELNRKLREQ</sequence>
<protein>
    <recommendedName>
        <fullName evidence="7">Tetratricopeptide repeat protein 27</fullName>
    </recommendedName>
</protein>
<dbReference type="Gene3D" id="1.20.120.340">
    <property type="entry name" value="Flagellar protein FliS"/>
    <property type="match status" value="1"/>
</dbReference>
<dbReference type="PANTHER" id="PTHR16193:SF0">
    <property type="entry name" value="TETRATRICOPEPTIDE REPEAT PROTEIN 27"/>
    <property type="match status" value="1"/>
</dbReference>
<proteinExistence type="inferred from homology"/>
<evidence type="ECO:0000256" key="10">
    <source>
        <dbReference type="SAM" id="MobiDB-lite"/>
    </source>
</evidence>
<dbReference type="Pfam" id="PF03036">
    <property type="entry name" value="Perilipin"/>
    <property type="match status" value="1"/>
</dbReference>
<accession>A0A5C6PGI9</accession>
<feature type="compositionally biased region" description="Basic and acidic residues" evidence="10">
    <location>
        <begin position="1107"/>
        <end position="1122"/>
    </location>
</feature>
<comment type="similarity">
    <text evidence="6">Belongs to the TTC27 family.</text>
</comment>
<dbReference type="Gene3D" id="1.25.40.10">
    <property type="entry name" value="Tetratricopeptide repeat domain"/>
    <property type="match status" value="1"/>
</dbReference>
<keyword evidence="4" id="KW-0677">Repeat</keyword>
<feature type="compositionally biased region" description="Basic and acidic residues" evidence="10">
    <location>
        <begin position="1069"/>
        <end position="1090"/>
    </location>
</feature>
<evidence type="ECO:0000256" key="3">
    <source>
        <dbReference type="ARBA" id="ARBA00022677"/>
    </source>
</evidence>
<evidence type="ECO:0000256" key="2">
    <source>
        <dbReference type="ARBA" id="ARBA00006311"/>
    </source>
</evidence>
<organism evidence="11 12">
    <name type="scientific">Takifugu flavidus</name>
    <name type="common">sansaifugu</name>
    <dbReference type="NCBI Taxonomy" id="433684"/>
    <lineage>
        <taxon>Eukaryota</taxon>
        <taxon>Metazoa</taxon>
        <taxon>Chordata</taxon>
        <taxon>Craniata</taxon>
        <taxon>Vertebrata</taxon>
        <taxon>Euteleostomi</taxon>
        <taxon>Actinopterygii</taxon>
        <taxon>Neopterygii</taxon>
        <taxon>Teleostei</taxon>
        <taxon>Neoteleostei</taxon>
        <taxon>Acanthomorphata</taxon>
        <taxon>Eupercaria</taxon>
        <taxon>Tetraodontiformes</taxon>
        <taxon>Tetradontoidea</taxon>
        <taxon>Tetraodontidae</taxon>
        <taxon>Takifugu</taxon>
    </lineage>
</organism>
<evidence type="ECO:0000256" key="6">
    <source>
        <dbReference type="ARBA" id="ARBA00024020"/>
    </source>
</evidence>
<dbReference type="SUPFAM" id="SSF109775">
    <property type="entry name" value="Mannose-6-phosphate receptor binding protein 1 (Tip47), C-terminal domain"/>
    <property type="match status" value="1"/>
</dbReference>
<feature type="repeat" description="TPR" evidence="8">
    <location>
        <begin position="698"/>
        <end position="731"/>
    </location>
</feature>
<feature type="coiled-coil region" evidence="9">
    <location>
        <begin position="1129"/>
        <end position="1156"/>
    </location>
</feature>
<feature type="compositionally biased region" description="Basic residues" evidence="10">
    <location>
        <begin position="1091"/>
        <end position="1106"/>
    </location>
</feature>
<keyword evidence="12" id="KW-1185">Reference proteome</keyword>
<comment type="caution">
    <text evidence="11">The sequence shown here is derived from an EMBL/GenBank/DDBJ whole genome shotgun (WGS) entry which is preliminary data.</text>
</comment>
<name>A0A5C6PGI9_9TELE</name>
<comment type="similarity">
    <text evidence="2">Belongs to the perilipin family.</text>
</comment>
<dbReference type="SUPFAM" id="SSF48452">
    <property type="entry name" value="TPR-like"/>
    <property type="match status" value="2"/>
</dbReference>
<comment type="subcellular location">
    <subcellularLocation>
        <location evidence="1">Lipid droplet</location>
    </subcellularLocation>
</comment>
<keyword evidence="5 8" id="KW-0802">TPR repeat</keyword>
<dbReference type="AlphaFoldDB" id="A0A5C6PGI9"/>
<feature type="region of interest" description="Disordered" evidence="10">
    <location>
        <begin position="1060"/>
        <end position="1129"/>
    </location>
</feature>
<evidence type="ECO:0000256" key="1">
    <source>
        <dbReference type="ARBA" id="ARBA00004502"/>
    </source>
</evidence>
<dbReference type="EMBL" id="RHFK02000003">
    <property type="protein sequence ID" value="TWW77941.1"/>
    <property type="molecule type" value="Genomic_DNA"/>
</dbReference>
<evidence type="ECO:0000256" key="8">
    <source>
        <dbReference type="PROSITE-ProRule" id="PRU00339"/>
    </source>
</evidence>
<keyword evidence="9" id="KW-0175">Coiled coil</keyword>
<dbReference type="InterPro" id="IPR011990">
    <property type="entry name" value="TPR-like_helical_dom_sf"/>
</dbReference>
<evidence type="ECO:0000256" key="7">
    <source>
        <dbReference type="ARBA" id="ARBA00024124"/>
    </source>
</evidence>
<dbReference type="GO" id="GO:0005811">
    <property type="term" value="C:lipid droplet"/>
    <property type="evidence" value="ECO:0007669"/>
    <property type="project" value="UniProtKB-SubCell"/>
</dbReference>
<dbReference type="Proteomes" id="UP000324091">
    <property type="component" value="Chromosome 11"/>
</dbReference>
<evidence type="ECO:0000313" key="12">
    <source>
        <dbReference type="Proteomes" id="UP000324091"/>
    </source>
</evidence>
<dbReference type="InterPro" id="IPR004279">
    <property type="entry name" value="Perilipin"/>
</dbReference>
<dbReference type="Pfam" id="PF13181">
    <property type="entry name" value="TPR_8"/>
    <property type="match status" value="1"/>
</dbReference>
<gene>
    <name evidence="11" type="ORF">D4764_11G0000620</name>
</gene>
<dbReference type="PANTHER" id="PTHR16193">
    <property type="entry name" value="TETRATRICOPEPTIDE REPEAT PROTEIN 27"/>
    <property type="match status" value="1"/>
</dbReference>
<dbReference type="PROSITE" id="PS50005">
    <property type="entry name" value="TPR"/>
    <property type="match status" value="1"/>
</dbReference>
<evidence type="ECO:0000256" key="9">
    <source>
        <dbReference type="SAM" id="Coils"/>
    </source>
</evidence>
<dbReference type="InterPro" id="IPR044244">
    <property type="entry name" value="TTC27/Emw1"/>
</dbReference>
<evidence type="ECO:0000256" key="5">
    <source>
        <dbReference type="ARBA" id="ARBA00022803"/>
    </source>
</evidence>
<evidence type="ECO:0000256" key="4">
    <source>
        <dbReference type="ARBA" id="ARBA00022737"/>
    </source>
</evidence>
<dbReference type="SMART" id="SM00028">
    <property type="entry name" value="TPR"/>
    <property type="match status" value="3"/>
</dbReference>
<keyword evidence="3" id="KW-0551">Lipid droplet</keyword>
<reference evidence="11 12" key="1">
    <citation type="submission" date="2019-04" db="EMBL/GenBank/DDBJ databases">
        <title>Chromosome genome assembly for Takifugu flavidus.</title>
        <authorList>
            <person name="Xiao S."/>
        </authorList>
    </citation>
    <scope>NUCLEOTIDE SEQUENCE [LARGE SCALE GENOMIC DNA]</scope>
    <source>
        <strain evidence="11">HTHZ2018</strain>
        <tissue evidence="11">Muscle</tissue>
    </source>
</reference>